<keyword evidence="3" id="KW-1185">Reference proteome</keyword>
<dbReference type="EMBL" id="FMPG01000002">
    <property type="protein sequence ID" value="SCS64217.1"/>
    <property type="molecule type" value="Genomic_DNA"/>
</dbReference>
<sequence>MFKLPESITVYDASHIVEMDLKLGNETMFEINIGIMDEINNEFSEKESTIIENLLKERPNPILLTQDEANQMKVLKKYNLIYRIDDNLYTINPKLINAYNEIVLDLKYPALEVLSEDQRQTLSGLVLNDEFRENLKDITLMELLELYSNEELKDICRLYSIKGFSTKNKNGLCELISNKFFESKDIAASILEDDFSVAVLYELLASDRNSIKDVNVDNLNFFPFIVGIFDRFGSIIGVLPSDVKTYLEENFDVQSKIESIQVPQTNFEIIECVQRALQIYGIVEIKHMQELIKLYLNIDVSKNELKGLFDLEGEGLIYKNYIVHPFIMDDIQEYLTFILDVPYFVPQNYEEFKMITAYSDIYQTLEMQAFSKLFKQHLVDKDKMNQDEMEIFLLTMISSAVNETHVKLYLQNFEENHIITKMPRKKRDKLLNEIIPQIRKWIYRGHNSEEYKNLKRTDKNVVSFNNFKK</sequence>
<evidence type="ECO:0000313" key="2">
    <source>
        <dbReference type="EMBL" id="SCS88422.1"/>
    </source>
</evidence>
<dbReference type="EMBL" id="FMPI01000007">
    <property type="protein sequence ID" value="SCS88422.1"/>
    <property type="molecule type" value="Genomic_DNA"/>
</dbReference>
<dbReference type="RefSeq" id="WP_069995494.1">
    <property type="nucleotide sequence ID" value="NZ_FMPG01000002.1"/>
</dbReference>
<name>A0A1D4LR26_9STAP</name>
<organism evidence="1 4">
    <name type="scientific">Staphylococcus caeli</name>
    <dbReference type="NCBI Taxonomy" id="2201815"/>
    <lineage>
        <taxon>Bacteria</taxon>
        <taxon>Bacillati</taxon>
        <taxon>Bacillota</taxon>
        <taxon>Bacilli</taxon>
        <taxon>Bacillales</taxon>
        <taxon>Staphylococcaceae</taxon>
        <taxon>Staphylococcus</taxon>
    </lineage>
</organism>
<dbReference type="Proteomes" id="UP000095412">
    <property type="component" value="Unassembled WGS sequence"/>
</dbReference>
<accession>A0A1D4LR26</accession>
<dbReference type="OrthoDB" id="2416978at2"/>
<dbReference type="Proteomes" id="UP000095768">
    <property type="component" value="Unassembled WGS sequence"/>
</dbReference>
<reference evidence="1 4" key="2">
    <citation type="submission" date="2016-09" db="EMBL/GenBank/DDBJ databases">
        <authorList>
            <consortium name="Pathogen Informatics"/>
        </authorList>
    </citation>
    <scope>NUCLEOTIDE SEQUENCE [LARGE SCALE GENOMIC DNA]</scope>
    <source>
        <strain evidence="1 4">82B</strain>
    </source>
</reference>
<evidence type="ECO:0000313" key="1">
    <source>
        <dbReference type="EMBL" id="SCS64217.1"/>
    </source>
</evidence>
<evidence type="ECO:0000313" key="4">
    <source>
        <dbReference type="Proteomes" id="UP000095768"/>
    </source>
</evidence>
<protein>
    <submittedName>
        <fullName evidence="1">Uncharacterized protein</fullName>
    </submittedName>
</protein>
<dbReference type="AlphaFoldDB" id="A0A1D4LR26"/>
<reference evidence="2 3" key="1">
    <citation type="submission" date="2016-09" db="EMBL/GenBank/DDBJ databases">
        <authorList>
            <consortium name="Pathogen Informatics"/>
            <person name="Sun Q."/>
            <person name="Inoue M."/>
        </authorList>
    </citation>
    <scope>NUCLEOTIDE SEQUENCE [LARGE SCALE GENOMIC DNA]</scope>
    <source>
        <strain evidence="2 3">82C</strain>
    </source>
</reference>
<proteinExistence type="predicted"/>
<evidence type="ECO:0000313" key="3">
    <source>
        <dbReference type="Proteomes" id="UP000095412"/>
    </source>
</evidence>
<gene>
    <name evidence="1" type="ORF">SAMEA2297795_00879</name>
    <name evidence="2" type="ORF">SAMEA2297796_01324</name>
</gene>